<evidence type="ECO:0000313" key="2">
    <source>
        <dbReference type="EMBL" id="EKX43054.1"/>
    </source>
</evidence>
<name>L1J4K1_GUITC</name>
<sequence>MSVAEQNRNKSSLADTYQRETSRLQDELKMSKNQLEILSAELKLAKRKYEKSSVKDTTQNQQMNEVERSNTELLKAAGHILGGKEHEIYGQLMVDLGYKKIYCANPVTLLAQAKIWKKQRAFRQHRAESIANSKMKSSVKGWPGTISIAEIKDPENSEKECFIVDGQHRLAACMLLSSKENAPEGADKVIVEVYPDMQDQNTTDLFVEINKAEPILHVDIPIADVGASATHQAILSGAAERLQKMNPEMFKESQNCRIPHMNIDRLRDELHQAGVIDENGLKSDEDLLKWLEERNKELAQKDDHYWKEFEGNATKMKALEKARKHNFFLGLNWQWLHKH</sequence>
<gene>
    <name evidence="2" type="ORF">GUITHDRAFT_111100</name>
</gene>
<keyword evidence="4" id="KW-1185">Reference proteome</keyword>
<dbReference type="KEGG" id="gtt:GUITHDRAFT_111100"/>
<protein>
    <recommendedName>
        <fullName evidence="5">ParB/Sulfiredoxin domain-containing protein</fullName>
    </recommendedName>
</protein>
<dbReference type="EMBL" id="JH993013">
    <property type="protein sequence ID" value="EKX43054.1"/>
    <property type="molecule type" value="Genomic_DNA"/>
</dbReference>
<feature type="region of interest" description="Disordered" evidence="1">
    <location>
        <begin position="1"/>
        <end position="20"/>
    </location>
</feature>
<evidence type="ECO:0000313" key="3">
    <source>
        <dbReference type="EnsemblProtists" id="EKX43054"/>
    </source>
</evidence>
<reference evidence="2 4" key="1">
    <citation type="journal article" date="2012" name="Nature">
        <title>Algal genomes reveal evolutionary mosaicism and the fate of nucleomorphs.</title>
        <authorList>
            <consortium name="DOE Joint Genome Institute"/>
            <person name="Curtis B.A."/>
            <person name="Tanifuji G."/>
            <person name="Burki F."/>
            <person name="Gruber A."/>
            <person name="Irimia M."/>
            <person name="Maruyama S."/>
            <person name="Arias M.C."/>
            <person name="Ball S.G."/>
            <person name="Gile G.H."/>
            <person name="Hirakawa Y."/>
            <person name="Hopkins J.F."/>
            <person name="Kuo A."/>
            <person name="Rensing S.A."/>
            <person name="Schmutz J."/>
            <person name="Symeonidi A."/>
            <person name="Elias M."/>
            <person name="Eveleigh R.J."/>
            <person name="Herman E.K."/>
            <person name="Klute M.J."/>
            <person name="Nakayama T."/>
            <person name="Obornik M."/>
            <person name="Reyes-Prieto A."/>
            <person name="Armbrust E.V."/>
            <person name="Aves S.J."/>
            <person name="Beiko R.G."/>
            <person name="Coutinho P."/>
            <person name="Dacks J.B."/>
            <person name="Durnford D.G."/>
            <person name="Fast N.M."/>
            <person name="Green B.R."/>
            <person name="Grisdale C.J."/>
            <person name="Hempel F."/>
            <person name="Henrissat B."/>
            <person name="Hoppner M.P."/>
            <person name="Ishida K."/>
            <person name="Kim E."/>
            <person name="Koreny L."/>
            <person name="Kroth P.G."/>
            <person name="Liu Y."/>
            <person name="Malik S.B."/>
            <person name="Maier U.G."/>
            <person name="McRose D."/>
            <person name="Mock T."/>
            <person name="Neilson J.A."/>
            <person name="Onodera N.T."/>
            <person name="Poole A.M."/>
            <person name="Pritham E.J."/>
            <person name="Richards T.A."/>
            <person name="Rocap G."/>
            <person name="Roy S.W."/>
            <person name="Sarai C."/>
            <person name="Schaack S."/>
            <person name="Shirato S."/>
            <person name="Slamovits C.H."/>
            <person name="Spencer D.F."/>
            <person name="Suzuki S."/>
            <person name="Worden A.Z."/>
            <person name="Zauner S."/>
            <person name="Barry K."/>
            <person name="Bell C."/>
            <person name="Bharti A.K."/>
            <person name="Crow J.A."/>
            <person name="Grimwood J."/>
            <person name="Kramer R."/>
            <person name="Lindquist E."/>
            <person name="Lucas S."/>
            <person name="Salamov A."/>
            <person name="McFadden G.I."/>
            <person name="Lane C.E."/>
            <person name="Keeling P.J."/>
            <person name="Gray M.W."/>
            <person name="Grigoriev I.V."/>
            <person name="Archibald J.M."/>
        </authorList>
    </citation>
    <scope>NUCLEOTIDE SEQUENCE</scope>
    <source>
        <strain evidence="2 4">CCMP2712</strain>
    </source>
</reference>
<dbReference type="OMA" id="DAHNANI"/>
<proteinExistence type="predicted"/>
<dbReference type="HOGENOM" id="CLU_820028_0_0_1"/>
<dbReference type="RefSeq" id="XP_005830034.1">
    <property type="nucleotide sequence ID" value="XM_005829977.1"/>
</dbReference>
<evidence type="ECO:0008006" key="5">
    <source>
        <dbReference type="Google" id="ProtNLM"/>
    </source>
</evidence>
<dbReference type="EnsemblProtists" id="EKX43054">
    <property type="protein sequence ID" value="EKX43054"/>
    <property type="gene ID" value="GUITHDRAFT_111100"/>
</dbReference>
<evidence type="ECO:0000256" key="1">
    <source>
        <dbReference type="SAM" id="MobiDB-lite"/>
    </source>
</evidence>
<evidence type="ECO:0000313" key="4">
    <source>
        <dbReference type="Proteomes" id="UP000011087"/>
    </source>
</evidence>
<reference evidence="4" key="2">
    <citation type="submission" date="2012-11" db="EMBL/GenBank/DDBJ databases">
        <authorList>
            <person name="Kuo A."/>
            <person name="Curtis B.A."/>
            <person name="Tanifuji G."/>
            <person name="Burki F."/>
            <person name="Gruber A."/>
            <person name="Irimia M."/>
            <person name="Maruyama S."/>
            <person name="Arias M.C."/>
            <person name="Ball S.G."/>
            <person name="Gile G.H."/>
            <person name="Hirakawa Y."/>
            <person name="Hopkins J.F."/>
            <person name="Rensing S.A."/>
            <person name="Schmutz J."/>
            <person name="Symeonidi A."/>
            <person name="Elias M."/>
            <person name="Eveleigh R.J."/>
            <person name="Herman E.K."/>
            <person name="Klute M.J."/>
            <person name="Nakayama T."/>
            <person name="Obornik M."/>
            <person name="Reyes-Prieto A."/>
            <person name="Armbrust E.V."/>
            <person name="Aves S.J."/>
            <person name="Beiko R.G."/>
            <person name="Coutinho P."/>
            <person name="Dacks J.B."/>
            <person name="Durnford D.G."/>
            <person name="Fast N.M."/>
            <person name="Green B.R."/>
            <person name="Grisdale C."/>
            <person name="Hempe F."/>
            <person name="Henrissat B."/>
            <person name="Hoppner M.P."/>
            <person name="Ishida K.-I."/>
            <person name="Kim E."/>
            <person name="Koreny L."/>
            <person name="Kroth P.G."/>
            <person name="Liu Y."/>
            <person name="Malik S.-B."/>
            <person name="Maier U.G."/>
            <person name="McRose D."/>
            <person name="Mock T."/>
            <person name="Neilson J.A."/>
            <person name="Onodera N.T."/>
            <person name="Poole A.M."/>
            <person name="Pritham E.J."/>
            <person name="Richards T.A."/>
            <person name="Rocap G."/>
            <person name="Roy S.W."/>
            <person name="Sarai C."/>
            <person name="Schaack S."/>
            <person name="Shirato S."/>
            <person name="Slamovits C.H."/>
            <person name="Spencer D.F."/>
            <person name="Suzuki S."/>
            <person name="Worden A.Z."/>
            <person name="Zauner S."/>
            <person name="Barry K."/>
            <person name="Bell C."/>
            <person name="Bharti A.K."/>
            <person name="Crow J.A."/>
            <person name="Grimwood J."/>
            <person name="Kramer R."/>
            <person name="Lindquist E."/>
            <person name="Lucas S."/>
            <person name="Salamov A."/>
            <person name="McFadden G.I."/>
            <person name="Lane C.E."/>
            <person name="Keeling P.J."/>
            <person name="Gray M.W."/>
            <person name="Grigoriev I.V."/>
            <person name="Archibald J.M."/>
        </authorList>
    </citation>
    <scope>NUCLEOTIDE SEQUENCE</scope>
    <source>
        <strain evidence="4">CCMP2712</strain>
    </source>
</reference>
<dbReference type="GeneID" id="17299679"/>
<feature type="compositionally biased region" description="Polar residues" evidence="1">
    <location>
        <begin position="1"/>
        <end position="15"/>
    </location>
</feature>
<organism evidence="2">
    <name type="scientific">Guillardia theta (strain CCMP2712)</name>
    <name type="common">Cryptophyte</name>
    <dbReference type="NCBI Taxonomy" id="905079"/>
    <lineage>
        <taxon>Eukaryota</taxon>
        <taxon>Cryptophyceae</taxon>
        <taxon>Pyrenomonadales</taxon>
        <taxon>Geminigeraceae</taxon>
        <taxon>Guillardia</taxon>
    </lineage>
</organism>
<dbReference type="AlphaFoldDB" id="L1J4K1"/>
<dbReference type="PaxDb" id="55529-EKX43054"/>
<dbReference type="Proteomes" id="UP000011087">
    <property type="component" value="Unassembled WGS sequence"/>
</dbReference>
<dbReference type="eggNOG" id="ENOG502S2UE">
    <property type="taxonomic scope" value="Eukaryota"/>
</dbReference>
<reference evidence="3" key="3">
    <citation type="submission" date="2016-03" db="UniProtKB">
        <authorList>
            <consortium name="EnsemblProtists"/>
        </authorList>
    </citation>
    <scope>IDENTIFICATION</scope>
</reference>
<dbReference type="OrthoDB" id="204494at2759"/>
<accession>L1J4K1</accession>